<gene>
    <name evidence="10" type="ORF">SAMN05660653_02451</name>
</gene>
<name>A0A1G6DXK8_9BACT</name>
<proteinExistence type="predicted"/>
<feature type="transmembrane region" description="Helical" evidence="7">
    <location>
        <begin position="646"/>
        <end position="668"/>
    </location>
</feature>
<dbReference type="GO" id="GO:0005886">
    <property type="term" value="C:plasma membrane"/>
    <property type="evidence" value="ECO:0007669"/>
    <property type="project" value="UniProtKB-SubCell"/>
</dbReference>
<keyword evidence="5 7" id="KW-0472">Membrane</keyword>
<dbReference type="InterPro" id="IPR003660">
    <property type="entry name" value="HAMP_dom"/>
</dbReference>
<dbReference type="PROSITE" id="PS50885">
    <property type="entry name" value="HAMP"/>
    <property type="match status" value="1"/>
</dbReference>
<dbReference type="InterPro" id="IPR005829">
    <property type="entry name" value="Sugar_transporter_CS"/>
</dbReference>
<feature type="transmembrane region" description="Helical" evidence="7">
    <location>
        <begin position="980"/>
        <end position="999"/>
    </location>
</feature>
<evidence type="ECO:0000256" key="6">
    <source>
        <dbReference type="SAM" id="MobiDB-lite"/>
    </source>
</evidence>
<evidence type="ECO:0000256" key="3">
    <source>
        <dbReference type="ARBA" id="ARBA00022692"/>
    </source>
</evidence>
<feature type="transmembrane region" description="Helical" evidence="7">
    <location>
        <begin position="176"/>
        <end position="198"/>
    </location>
</feature>
<dbReference type="EMBL" id="FMXO01000014">
    <property type="protein sequence ID" value="SDB49868.1"/>
    <property type="molecule type" value="Genomic_DNA"/>
</dbReference>
<feature type="domain" description="Major facilitator superfamily (MFS) profile" evidence="8">
    <location>
        <begin position="608"/>
        <end position="1003"/>
    </location>
</feature>
<dbReference type="Pfam" id="PF00672">
    <property type="entry name" value="HAMP"/>
    <property type="match status" value="1"/>
</dbReference>
<feature type="region of interest" description="Disordered" evidence="6">
    <location>
        <begin position="275"/>
        <end position="294"/>
    </location>
</feature>
<feature type="transmembrane region" description="Helical" evidence="7">
    <location>
        <begin position="907"/>
        <end position="931"/>
    </location>
</feature>
<evidence type="ECO:0000256" key="1">
    <source>
        <dbReference type="ARBA" id="ARBA00004651"/>
    </source>
</evidence>
<evidence type="ECO:0000256" key="5">
    <source>
        <dbReference type="ARBA" id="ARBA00023136"/>
    </source>
</evidence>
<dbReference type="Gene3D" id="6.10.340.10">
    <property type="match status" value="1"/>
</dbReference>
<dbReference type="AlphaFoldDB" id="A0A1G6DXK8"/>
<feature type="transmembrane region" description="Helical" evidence="7">
    <location>
        <begin position="739"/>
        <end position="760"/>
    </location>
</feature>
<feature type="transmembrane region" description="Helical" evidence="7">
    <location>
        <begin position="857"/>
        <end position="875"/>
    </location>
</feature>
<dbReference type="STRING" id="617002.SAMN05660653_02451"/>
<keyword evidence="3 7" id="KW-0812">Transmembrane</keyword>
<evidence type="ECO:0000256" key="2">
    <source>
        <dbReference type="ARBA" id="ARBA00022475"/>
    </source>
</evidence>
<dbReference type="SMART" id="SM00304">
    <property type="entry name" value="HAMP"/>
    <property type="match status" value="1"/>
</dbReference>
<dbReference type="PANTHER" id="PTHR43124">
    <property type="entry name" value="PURINE EFFLUX PUMP PBUE"/>
    <property type="match status" value="1"/>
</dbReference>
<dbReference type="RefSeq" id="WP_092122134.1">
    <property type="nucleotide sequence ID" value="NZ_FMXO01000014.1"/>
</dbReference>
<dbReference type="InterPro" id="IPR036259">
    <property type="entry name" value="MFS_trans_sf"/>
</dbReference>
<dbReference type="CDD" id="cd17325">
    <property type="entry name" value="MFS_MdtG_SLC18_like"/>
    <property type="match status" value="1"/>
</dbReference>
<dbReference type="GO" id="GO:0022857">
    <property type="term" value="F:transmembrane transporter activity"/>
    <property type="evidence" value="ECO:0007669"/>
    <property type="project" value="InterPro"/>
</dbReference>
<evidence type="ECO:0000256" key="7">
    <source>
        <dbReference type="SAM" id="Phobius"/>
    </source>
</evidence>
<protein>
    <submittedName>
        <fullName evidence="10">Predicted arabinose efflux permease, MFS family</fullName>
    </submittedName>
</protein>
<keyword evidence="4 7" id="KW-1133">Transmembrane helix</keyword>
<feature type="transmembrane region" description="Helical" evidence="7">
    <location>
        <begin position="12"/>
        <end position="35"/>
    </location>
</feature>
<feature type="transmembrane region" description="Helical" evidence="7">
    <location>
        <begin position="308"/>
        <end position="330"/>
    </location>
</feature>
<comment type="subcellular location">
    <subcellularLocation>
        <location evidence="1">Cell membrane</location>
        <topology evidence="1">Multi-pass membrane protein</topology>
    </subcellularLocation>
</comment>
<dbReference type="InterPro" id="IPR020846">
    <property type="entry name" value="MFS_dom"/>
</dbReference>
<dbReference type="CDD" id="cd06225">
    <property type="entry name" value="HAMP"/>
    <property type="match status" value="1"/>
</dbReference>
<dbReference type="PROSITE" id="PS50850">
    <property type="entry name" value="MFS"/>
    <property type="match status" value="1"/>
</dbReference>
<organism evidence="10 11">
    <name type="scientific">Desulfonatronum thiosulfatophilum</name>
    <dbReference type="NCBI Taxonomy" id="617002"/>
    <lineage>
        <taxon>Bacteria</taxon>
        <taxon>Pseudomonadati</taxon>
        <taxon>Thermodesulfobacteriota</taxon>
        <taxon>Desulfovibrionia</taxon>
        <taxon>Desulfovibrionales</taxon>
        <taxon>Desulfonatronaceae</taxon>
        <taxon>Desulfonatronum</taxon>
    </lineage>
</organism>
<dbReference type="Proteomes" id="UP000198771">
    <property type="component" value="Unassembled WGS sequence"/>
</dbReference>
<dbReference type="OrthoDB" id="1679175at2"/>
<dbReference type="Gene3D" id="1.20.1250.20">
    <property type="entry name" value="MFS general substrate transporter like domains"/>
    <property type="match status" value="1"/>
</dbReference>
<keyword evidence="2" id="KW-1003">Cell membrane</keyword>
<evidence type="ECO:0000313" key="11">
    <source>
        <dbReference type="Proteomes" id="UP000198771"/>
    </source>
</evidence>
<feature type="transmembrane region" description="Helical" evidence="7">
    <location>
        <begin position="493"/>
        <end position="515"/>
    </location>
</feature>
<feature type="transmembrane region" description="Helical" evidence="7">
    <location>
        <begin position="816"/>
        <end position="837"/>
    </location>
</feature>
<evidence type="ECO:0000259" key="8">
    <source>
        <dbReference type="PROSITE" id="PS50850"/>
    </source>
</evidence>
<feature type="transmembrane region" description="Helical" evidence="7">
    <location>
        <begin position="616"/>
        <end position="634"/>
    </location>
</feature>
<feature type="domain" description="HAMP" evidence="9">
    <location>
        <begin position="518"/>
        <end position="570"/>
    </location>
</feature>
<evidence type="ECO:0000259" key="9">
    <source>
        <dbReference type="PROSITE" id="PS50885"/>
    </source>
</evidence>
<feature type="transmembrane region" description="Helical" evidence="7">
    <location>
        <begin position="952"/>
        <end position="974"/>
    </location>
</feature>
<evidence type="ECO:0000256" key="4">
    <source>
        <dbReference type="ARBA" id="ARBA00022989"/>
    </source>
</evidence>
<accession>A0A1G6DXK8</accession>
<feature type="transmembrane region" description="Helical" evidence="7">
    <location>
        <begin position="707"/>
        <end position="727"/>
    </location>
</feature>
<dbReference type="PANTHER" id="PTHR43124:SF3">
    <property type="entry name" value="CHLORAMPHENICOL EFFLUX PUMP RV0191"/>
    <property type="match status" value="1"/>
</dbReference>
<dbReference type="InterPro" id="IPR050189">
    <property type="entry name" value="MFS_Efflux_Transporters"/>
</dbReference>
<feature type="transmembrane region" description="Helical" evidence="7">
    <location>
        <begin position="680"/>
        <end position="701"/>
    </location>
</feature>
<dbReference type="GO" id="GO:0007165">
    <property type="term" value="P:signal transduction"/>
    <property type="evidence" value="ECO:0007669"/>
    <property type="project" value="InterPro"/>
</dbReference>
<feature type="transmembrane region" description="Helical" evidence="7">
    <location>
        <begin position="766"/>
        <end position="788"/>
    </location>
</feature>
<dbReference type="PROSITE" id="PS00216">
    <property type="entry name" value="SUGAR_TRANSPORT_1"/>
    <property type="match status" value="2"/>
</dbReference>
<feature type="transmembrane region" description="Helical" evidence="7">
    <location>
        <begin position="882"/>
        <end position="901"/>
    </location>
</feature>
<keyword evidence="11" id="KW-1185">Reference proteome</keyword>
<evidence type="ECO:0000313" key="10">
    <source>
        <dbReference type="EMBL" id="SDB49868.1"/>
    </source>
</evidence>
<dbReference type="Pfam" id="PF07690">
    <property type="entry name" value="MFS_1"/>
    <property type="match status" value="1"/>
</dbReference>
<dbReference type="SUPFAM" id="SSF103473">
    <property type="entry name" value="MFS general substrate transporter"/>
    <property type="match status" value="1"/>
</dbReference>
<reference evidence="10 11" key="1">
    <citation type="submission" date="2016-10" db="EMBL/GenBank/DDBJ databases">
        <authorList>
            <person name="de Groot N.N."/>
        </authorList>
    </citation>
    <scope>NUCLEOTIDE SEQUENCE [LARGE SCALE GENOMIC DNA]</scope>
    <source>
        <strain evidence="10 11">ASO4-2</strain>
    </source>
</reference>
<dbReference type="SUPFAM" id="SSF158472">
    <property type="entry name" value="HAMP domain-like"/>
    <property type="match status" value="1"/>
</dbReference>
<dbReference type="InterPro" id="IPR011701">
    <property type="entry name" value="MFS"/>
</dbReference>
<sequence>MSLLSARLGHTSLILSTGLAVWLILVFGSGLATYLNYTNFQRSHAALVQSRMHVVAMDLQQQIVANLDLGLRLDQIYDLARMVLHSVAEDPDIVGAGIHDTSGLRLIDTDSNVPPEVPSTWIVSPHQMKGHWHLSQAEYHVYGMPLFNSFNVPIGTLTVRYDRAVDEPVEAMLVMLFRNLLLTAFCFAILIIVGLTLLKRRFFRHLVDLTQRTVILPPSMTVQDHSVPAKSPLALRMEALVNTCDSIESRLRQVADGHGKPQILASEVAGAVSKAPPAAPLQDQQQNQVDSSTDENAAWRELNRGLRLLVALGLLMVLFAAAAVSTLAWLEFRERFEPQLHQKIDTLGQSLARSLERLHAQGIPLDRLKGVTTYFDHLREENPELAYVAIVKERGSSLEMRRSGSDYSNDSEEAAGDLLLHKSGAFPEQAWRYLQDAPLDGSHQDSRHEEARLLILKNFIDRTILLRAVDGSVVARLHLGQDRRFVDRMVREVWWDLGTVLLVILLITFELMLFVMNSRIRGPISAILSLSNQIRNGDFSQRLMVHGTDEIGRLSAALNASLDRINDFFQRMRDASRNNPDLRAAVVYLEQRVKFADSASATTVVGDRLAIIRWPFFLFIFAESLSLSFFPLFVEQLYTPMSGVPQGLAIGLPISLFMLVWALSLPPGGFWSDQVGRKRAFLTGAVIASIGLLMTAFSQGILDLMLWRSLTAVGYGLVFITVQGYVVDHSLPTQRARAMAMFLAVFFGGSLCGAAIGGIVSERIGFAPVFLISAGLGMLAALFVGRYISRSPANPSRKTEKLRVRNVLTLARNRRFLAMTIFNAIPAKMALTGFLFFAMPLYLKSLGLSPGDIGRVMMSYGLAMILLSPLVGLLADIWGRRHYFVLTGGLLAALAIMLITLQPGPIASVLSILLLGAAHAIGISPQLALVMEWSKEEIAEIGPGTVMGIFRLLERIGNVLGPIIISLLIAALGFSGAFTVFSVYLLISMLLFAGILFFYRKSYAVTETAKERS</sequence>